<evidence type="ECO:0000313" key="2">
    <source>
        <dbReference type="Proteomes" id="UP000690515"/>
    </source>
</evidence>
<keyword evidence="2" id="KW-1185">Reference proteome</keyword>
<proteinExistence type="predicted"/>
<reference evidence="1 2" key="1">
    <citation type="submission" date="2021-04" db="EMBL/GenBank/DDBJ databases">
        <authorList>
            <person name="Pira H."/>
            <person name="Risdian C."/>
            <person name="Wink J."/>
        </authorList>
    </citation>
    <scope>NUCLEOTIDE SEQUENCE [LARGE SCALE GENOMIC DNA]</scope>
    <source>
        <strain evidence="1 2">WH53</strain>
    </source>
</reference>
<dbReference type="EMBL" id="JAGSOY010000162">
    <property type="protein sequence ID" value="MBU2714142.1"/>
    <property type="molecule type" value="Genomic_DNA"/>
</dbReference>
<comment type="caution">
    <text evidence="1">The sequence shown here is derived from an EMBL/GenBank/DDBJ whole genome shotgun (WGS) entry which is preliminary data.</text>
</comment>
<dbReference type="Proteomes" id="UP000690515">
    <property type="component" value="Unassembled WGS sequence"/>
</dbReference>
<dbReference type="RefSeq" id="WP_215822411.1">
    <property type="nucleotide sequence ID" value="NZ_JAGSOY010000162.1"/>
</dbReference>
<sequence length="168" mass="18504">MFQPKLRLDYFLTREVIGDDAFTSEIEPPVPYTLGVRILNTGAGIAKHIAIESAQPRIVENKQGLPIGFDIISSYVGNQPAEPTLLLGFGDLAVNTAKVGRWQMETNLSGIFDRFSASFTHADELGSKRIGHPRFDIDQACRVIILTTSRSTLCGGLRMTRPRSQLVS</sequence>
<gene>
    <name evidence="1" type="ORF">KCG35_24125</name>
</gene>
<accession>A0ABS5ZJ89</accession>
<name>A0ABS5ZJ89_9GAMM</name>
<organism evidence="1 2">
    <name type="scientific">Zooshikella harenae</name>
    <dbReference type="NCBI Taxonomy" id="2827238"/>
    <lineage>
        <taxon>Bacteria</taxon>
        <taxon>Pseudomonadati</taxon>
        <taxon>Pseudomonadota</taxon>
        <taxon>Gammaproteobacteria</taxon>
        <taxon>Oceanospirillales</taxon>
        <taxon>Zooshikellaceae</taxon>
        <taxon>Zooshikella</taxon>
    </lineage>
</organism>
<protein>
    <submittedName>
        <fullName evidence="1">Uncharacterized protein</fullName>
    </submittedName>
</protein>
<evidence type="ECO:0000313" key="1">
    <source>
        <dbReference type="EMBL" id="MBU2714142.1"/>
    </source>
</evidence>